<dbReference type="Pfam" id="PF00326">
    <property type="entry name" value="Peptidase_S9"/>
    <property type="match status" value="1"/>
</dbReference>
<dbReference type="InterPro" id="IPR001375">
    <property type="entry name" value="Peptidase_S9_cat"/>
</dbReference>
<sequence>MKRALYLLSGILILLSAAIAGGSFYMLHYSLCPANNSGKDTEGSYAYMFTEYPFIKPWADSLKQTGALRDTFILRNGIRLHALYAEAPQPTRRTALIIHGYTDSAVRMLMIGYLYHHDLEFNILLPDLYGGGESEGEHIRMGWLDRHDVRRWAEVAHTMFGDSTQIVVHGISMGAATAMMMAGDAQPDYVRCFVEDCGYTSVWDEFSKELKVGFGLPEIPMLYTTNLLCKWLYGWDFHEASALKQIEKSRHPVFFIHGDADDYVPTWMVYTLYKAKKQGDKELWIVPCTAHAVSYRDNREEYTQRVSAFVGKYL</sequence>
<dbReference type="Proteomes" id="UP000182057">
    <property type="component" value="Unassembled WGS sequence"/>
</dbReference>
<dbReference type="PANTHER" id="PTHR43358">
    <property type="entry name" value="ALPHA/BETA-HYDROLASE"/>
    <property type="match status" value="1"/>
</dbReference>
<dbReference type="InterPro" id="IPR029058">
    <property type="entry name" value="AB_hydrolase_fold"/>
</dbReference>
<dbReference type="AlphaFoldDB" id="A0A1D3UQB0"/>
<evidence type="ECO:0000259" key="1">
    <source>
        <dbReference type="Pfam" id="PF00326"/>
    </source>
</evidence>
<protein>
    <submittedName>
        <fullName evidence="2">Alpha/beta hydrolase family protein</fullName>
    </submittedName>
</protein>
<organism evidence="2 3">
    <name type="scientific">Tannerella forsythia</name>
    <name type="common">Bacteroides forsythus</name>
    <dbReference type="NCBI Taxonomy" id="28112"/>
    <lineage>
        <taxon>Bacteria</taxon>
        <taxon>Pseudomonadati</taxon>
        <taxon>Bacteroidota</taxon>
        <taxon>Bacteroidia</taxon>
        <taxon>Bacteroidales</taxon>
        <taxon>Tannerellaceae</taxon>
        <taxon>Tannerella</taxon>
    </lineage>
</organism>
<evidence type="ECO:0000313" key="3">
    <source>
        <dbReference type="Proteomes" id="UP000182057"/>
    </source>
</evidence>
<proteinExistence type="predicted"/>
<dbReference type="RefSeq" id="WP_074449940.1">
    <property type="nucleotide sequence ID" value="NZ_FMMM01000060.1"/>
</dbReference>
<name>A0A1D3UQB0_TANFO</name>
<dbReference type="EMBL" id="FMMM01000060">
    <property type="protein sequence ID" value="SCQ22392.1"/>
    <property type="molecule type" value="Genomic_DNA"/>
</dbReference>
<dbReference type="OrthoDB" id="9777090at2"/>
<gene>
    <name evidence="2" type="ORF">TFUB20_01701</name>
</gene>
<keyword evidence="2" id="KW-0378">Hydrolase</keyword>
<dbReference type="SUPFAM" id="SSF53474">
    <property type="entry name" value="alpha/beta-Hydrolases"/>
    <property type="match status" value="1"/>
</dbReference>
<dbReference type="GO" id="GO:0008236">
    <property type="term" value="F:serine-type peptidase activity"/>
    <property type="evidence" value="ECO:0007669"/>
    <property type="project" value="InterPro"/>
</dbReference>
<dbReference type="PANTHER" id="PTHR43358:SF4">
    <property type="entry name" value="ALPHA_BETA HYDROLASE FOLD-1 DOMAIN-CONTAINING PROTEIN"/>
    <property type="match status" value="1"/>
</dbReference>
<evidence type="ECO:0000313" key="2">
    <source>
        <dbReference type="EMBL" id="SCQ22392.1"/>
    </source>
</evidence>
<feature type="domain" description="Peptidase S9 prolyl oligopeptidase catalytic" evidence="1">
    <location>
        <begin position="153"/>
        <end position="314"/>
    </location>
</feature>
<dbReference type="GO" id="GO:0006508">
    <property type="term" value="P:proteolysis"/>
    <property type="evidence" value="ECO:0007669"/>
    <property type="project" value="InterPro"/>
</dbReference>
<accession>A0A1D3UQB0</accession>
<reference evidence="2 3" key="1">
    <citation type="submission" date="2016-09" db="EMBL/GenBank/DDBJ databases">
        <authorList>
            <person name="Capua I."/>
            <person name="De Benedictis P."/>
            <person name="Joannis T."/>
            <person name="Lombin L.H."/>
            <person name="Cattoli G."/>
        </authorList>
    </citation>
    <scope>NUCLEOTIDE SEQUENCE [LARGE SCALE GENOMIC DNA]</scope>
    <source>
        <strain evidence="2 3">UB20</strain>
    </source>
</reference>
<dbReference type="Gene3D" id="3.40.50.1820">
    <property type="entry name" value="alpha/beta hydrolase"/>
    <property type="match status" value="1"/>
</dbReference>
<dbReference type="InterPro" id="IPR052920">
    <property type="entry name" value="DNA-binding_regulatory"/>
</dbReference>